<sequence>MDDLRDKYLNAVGSAASEAQLEEVRLAALGKKGEIALRMRELGGMSPEERMTVAPTLNAIRDEVAAAVAARKAALQDAALDERLRAEWLDVTLPVARAAWARSTPSRR</sequence>
<proteinExistence type="predicted"/>
<dbReference type="InterPro" id="IPR045864">
    <property type="entry name" value="aa-tRNA-synth_II/BPL/LPL"/>
</dbReference>
<evidence type="ECO:0000313" key="2">
    <source>
        <dbReference type="EMBL" id="EYD74565.1"/>
    </source>
</evidence>
<dbReference type="PATRIC" id="fig|442562.3.peg.3808"/>
<dbReference type="EMBL" id="AOSK01000111">
    <property type="protein sequence ID" value="EYD74565.1"/>
    <property type="molecule type" value="Genomic_DNA"/>
</dbReference>
<dbReference type="InterPro" id="IPR010978">
    <property type="entry name" value="tRNA-bd_arm"/>
</dbReference>
<feature type="domain" description="Phenylalanine-tRNA ligase class II N-terminal" evidence="1">
    <location>
        <begin position="17"/>
        <end position="84"/>
    </location>
</feature>
<protein>
    <submittedName>
        <fullName evidence="2">Phenylalanyl-tRNA synthetase alpha chain</fullName>
        <ecNumber evidence="2">6.1.1.20</ecNumber>
    </submittedName>
</protein>
<gene>
    <name evidence="2" type="ORF">Rumeso_03861</name>
</gene>
<dbReference type="GO" id="GO:0006432">
    <property type="term" value="P:phenylalanyl-tRNA aminoacylation"/>
    <property type="evidence" value="ECO:0007669"/>
    <property type="project" value="InterPro"/>
</dbReference>
<dbReference type="STRING" id="442562.Rumeso_03861"/>
<keyword evidence="3" id="KW-1185">Reference proteome</keyword>
<keyword evidence="2" id="KW-0436">Ligase</keyword>
<reference evidence="2 3" key="1">
    <citation type="submission" date="2013-02" db="EMBL/GenBank/DDBJ databases">
        <authorList>
            <person name="Fiebig A."/>
            <person name="Goeker M."/>
            <person name="Klenk H.-P.P."/>
        </authorList>
    </citation>
    <scope>NUCLEOTIDE SEQUENCE [LARGE SCALE GENOMIC DNA]</scope>
    <source>
        <strain evidence="2 3">DSM 19309</strain>
    </source>
</reference>
<dbReference type="Proteomes" id="UP000019666">
    <property type="component" value="Unassembled WGS sequence"/>
</dbReference>
<dbReference type="SUPFAM" id="SSF46589">
    <property type="entry name" value="tRNA-binding arm"/>
    <property type="match status" value="1"/>
</dbReference>
<organism evidence="2 3">
    <name type="scientific">Rubellimicrobium mesophilum DSM 19309</name>
    <dbReference type="NCBI Taxonomy" id="442562"/>
    <lineage>
        <taxon>Bacteria</taxon>
        <taxon>Pseudomonadati</taxon>
        <taxon>Pseudomonadota</taxon>
        <taxon>Alphaproteobacteria</taxon>
        <taxon>Rhodobacterales</taxon>
        <taxon>Roseobacteraceae</taxon>
        <taxon>Rubellimicrobium</taxon>
    </lineage>
</organism>
<dbReference type="AlphaFoldDB" id="A0A017HJT4"/>
<accession>A0A017HJT4</accession>
<dbReference type="EC" id="6.1.1.20" evidence="2"/>
<dbReference type="GO" id="GO:0005737">
    <property type="term" value="C:cytoplasm"/>
    <property type="evidence" value="ECO:0007669"/>
    <property type="project" value="InterPro"/>
</dbReference>
<keyword evidence="2" id="KW-0030">Aminoacyl-tRNA synthetase</keyword>
<dbReference type="HOGENOM" id="CLU_104627_1_0_5"/>
<dbReference type="GO" id="GO:0004826">
    <property type="term" value="F:phenylalanine-tRNA ligase activity"/>
    <property type="evidence" value="ECO:0007669"/>
    <property type="project" value="UniProtKB-EC"/>
</dbReference>
<dbReference type="Pfam" id="PF02912">
    <property type="entry name" value="Phe_tRNA-synt_N"/>
    <property type="match status" value="1"/>
</dbReference>
<evidence type="ECO:0000259" key="1">
    <source>
        <dbReference type="Pfam" id="PF02912"/>
    </source>
</evidence>
<dbReference type="InterPro" id="IPR004188">
    <property type="entry name" value="Phe-tRNA_ligase_II_N"/>
</dbReference>
<dbReference type="Gene3D" id="3.30.930.10">
    <property type="entry name" value="Bira Bifunctional Protein, Domain 2"/>
    <property type="match status" value="1"/>
</dbReference>
<name>A0A017HJT4_9RHOB</name>
<dbReference type="GO" id="GO:0005524">
    <property type="term" value="F:ATP binding"/>
    <property type="evidence" value="ECO:0007669"/>
    <property type="project" value="InterPro"/>
</dbReference>
<comment type="caution">
    <text evidence="2">The sequence shown here is derived from an EMBL/GenBank/DDBJ whole genome shotgun (WGS) entry which is preliminary data.</text>
</comment>
<evidence type="ECO:0000313" key="3">
    <source>
        <dbReference type="Proteomes" id="UP000019666"/>
    </source>
</evidence>